<dbReference type="GeneTree" id="ENSGT00950000182999"/>
<reference evidence="2" key="2">
    <citation type="submission" date="2025-09" db="UniProtKB">
        <authorList>
            <consortium name="Ensembl"/>
        </authorList>
    </citation>
    <scope>IDENTIFICATION</scope>
</reference>
<dbReference type="Proteomes" id="UP000694415">
    <property type="component" value="Unplaced"/>
</dbReference>
<evidence type="ECO:0008006" key="4">
    <source>
        <dbReference type="Google" id="ProtNLM"/>
    </source>
</evidence>
<proteinExistence type="predicted"/>
<dbReference type="AlphaFoldDB" id="A0A8C6I734"/>
<protein>
    <recommendedName>
        <fullName evidence="4">Nuclear receptor-interacting protein 3</fullName>
    </recommendedName>
</protein>
<dbReference type="PANTHER" id="PTHR12917:SF16">
    <property type="entry name" value="NUCLEAR RECEPTOR-INTERACTING PROTEIN 3"/>
    <property type="match status" value="1"/>
</dbReference>
<dbReference type="Gene3D" id="2.40.70.10">
    <property type="entry name" value="Acid Proteases"/>
    <property type="match status" value="1"/>
</dbReference>
<organism evidence="2 3">
    <name type="scientific">Mus spicilegus</name>
    <name type="common">Mound-building mouse</name>
    <dbReference type="NCBI Taxonomy" id="10103"/>
    <lineage>
        <taxon>Eukaryota</taxon>
        <taxon>Metazoa</taxon>
        <taxon>Chordata</taxon>
        <taxon>Craniata</taxon>
        <taxon>Vertebrata</taxon>
        <taxon>Euteleostomi</taxon>
        <taxon>Mammalia</taxon>
        <taxon>Eutheria</taxon>
        <taxon>Euarchontoglires</taxon>
        <taxon>Glires</taxon>
        <taxon>Rodentia</taxon>
        <taxon>Myomorpha</taxon>
        <taxon>Muroidea</taxon>
        <taxon>Muridae</taxon>
        <taxon>Murinae</taxon>
        <taxon>Mus</taxon>
        <taxon>Mus</taxon>
    </lineage>
</organism>
<sequence length="293" mass="32286">MTSRSDIKGAGAGSRGAVQELEVEGAWQGTPGRPAAGVSAMFYSGLLTEGGRKETDMREAASLRQQRRMKQAVQFIHKDSADLLPLDGLKKLGSSKDTQPHNILQRRLMETNLSKLRSTRVPWASKTNKFNQAKSEGLKKCEDEDMILVSCQCAGKDVKALVDTGCQYNLISSACVDRLGLKDHVKSHKHEGEKLSLPRHLKVVGQIEHLMITVGSLRLDCQAAVVGELNLGTDGSNINSHAYNTDFFKIQDFHFRILYTFVIILPFQALGLKVHATILCTFVVIVLRQGLSI</sequence>
<evidence type="ECO:0000313" key="2">
    <source>
        <dbReference type="Ensembl" id="ENSMSIP00000032861.1"/>
    </source>
</evidence>
<name>A0A8C6I734_MUSSI</name>
<dbReference type="Ensembl" id="ENSMSIT00000041451.1">
    <property type="protein sequence ID" value="ENSMSIP00000032861.1"/>
    <property type="gene ID" value="ENSMSIG00000027510.1"/>
</dbReference>
<keyword evidence="1" id="KW-1133">Transmembrane helix</keyword>
<feature type="transmembrane region" description="Helical" evidence="1">
    <location>
        <begin position="257"/>
        <end position="287"/>
    </location>
</feature>
<evidence type="ECO:0000313" key="3">
    <source>
        <dbReference type="Proteomes" id="UP000694415"/>
    </source>
</evidence>
<dbReference type="SUPFAM" id="SSF50630">
    <property type="entry name" value="Acid proteases"/>
    <property type="match status" value="1"/>
</dbReference>
<dbReference type="InterPro" id="IPR021109">
    <property type="entry name" value="Peptidase_aspartic_dom_sf"/>
</dbReference>
<dbReference type="Pfam" id="PF13650">
    <property type="entry name" value="Asp_protease_2"/>
    <property type="match status" value="1"/>
</dbReference>
<dbReference type="PANTHER" id="PTHR12917">
    <property type="entry name" value="ASPARTYL PROTEASE DDI-RELATED"/>
    <property type="match status" value="1"/>
</dbReference>
<evidence type="ECO:0000256" key="1">
    <source>
        <dbReference type="SAM" id="Phobius"/>
    </source>
</evidence>
<keyword evidence="1" id="KW-0812">Transmembrane</keyword>
<keyword evidence="3" id="KW-1185">Reference proteome</keyword>
<keyword evidence="1" id="KW-0472">Membrane</keyword>
<reference evidence="2" key="1">
    <citation type="submission" date="2025-08" db="UniProtKB">
        <authorList>
            <consortium name="Ensembl"/>
        </authorList>
    </citation>
    <scope>IDENTIFICATION</scope>
</reference>
<accession>A0A8C6I734</accession>